<dbReference type="Proteomes" id="UP000320404">
    <property type="component" value="Unassembled WGS sequence"/>
</dbReference>
<evidence type="ECO:0000256" key="3">
    <source>
        <dbReference type="ARBA" id="ARBA00022989"/>
    </source>
</evidence>
<name>A0A520S166_9GAMM</name>
<evidence type="ECO:0000256" key="2">
    <source>
        <dbReference type="ARBA" id="ARBA00022692"/>
    </source>
</evidence>
<protein>
    <submittedName>
        <fullName evidence="6">DUF1232 domain-containing protein</fullName>
    </submittedName>
</protein>
<sequence length="111" mass="13360">MSDDERNSIRSALYYFVDADDVIPDYIPGIGFLDDAIYAEIVIQELRTEIRLYQEFCQFRIAEETRRRDRGKDPYVGREDWITEKRSLLHSRMRKRRALRSGGRGWRMRLL</sequence>
<dbReference type="EMBL" id="SHAH01000036">
    <property type="protein sequence ID" value="RZO76200.1"/>
    <property type="molecule type" value="Genomic_DNA"/>
</dbReference>
<keyword evidence="2" id="KW-0812">Transmembrane</keyword>
<evidence type="ECO:0000256" key="1">
    <source>
        <dbReference type="ARBA" id="ARBA00004127"/>
    </source>
</evidence>
<gene>
    <name evidence="6" type="ORF">EVA69_03270</name>
</gene>
<evidence type="ECO:0000313" key="7">
    <source>
        <dbReference type="Proteomes" id="UP000320404"/>
    </source>
</evidence>
<feature type="domain" description="DUF1232" evidence="5">
    <location>
        <begin position="11"/>
        <end position="37"/>
    </location>
</feature>
<keyword evidence="4" id="KW-0472">Membrane</keyword>
<organism evidence="6 7">
    <name type="scientific">OM182 bacterium</name>
    <dbReference type="NCBI Taxonomy" id="2510334"/>
    <lineage>
        <taxon>Bacteria</taxon>
        <taxon>Pseudomonadati</taxon>
        <taxon>Pseudomonadota</taxon>
        <taxon>Gammaproteobacteria</taxon>
        <taxon>OMG group</taxon>
        <taxon>OM182 clade</taxon>
    </lineage>
</organism>
<reference evidence="6 7" key="1">
    <citation type="submission" date="2019-02" db="EMBL/GenBank/DDBJ databases">
        <title>Prokaryotic population dynamics and viral predation in marine succession experiment using metagenomics: the confinement effect.</title>
        <authorList>
            <person name="Haro-Moreno J.M."/>
            <person name="Rodriguez-Valera F."/>
            <person name="Lopez-Perez M."/>
        </authorList>
    </citation>
    <scope>NUCLEOTIDE SEQUENCE [LARGE SCALE GENOMIC DNA]</scope>
    <source>
        <strain evidence="6">MED-G158</strain>
    </source>
</reference>
<evidence type="ECO:0000313" key="6">
    <source>
        <dbReference type="EMBL" id="RZO76200.1"/>
    </source>
</evidence>
<dbReference type="Pfam" id="PF06803">
    <property type="entry name" value="DUF1232"/>
    <property type="match status" value="1"/>
</dbReference>
<dbReference type="InterPro" id="IPR010652">
    <property type="entry name" value="DUF1232"/>
</dbReference>
<comment type="caution">
    <text evidence="6">The sequence shown here is derived from an EMBL/GenBank/DDBJ whole genome shotgun (WGS) entry which is preliminary data.</text>
</comment>
<proteinExistence type="predicted"/>
<comment type="subcellular location">
    <subcellularLocation>
        <location evidence="1">Endomembrane system</location>
        <topology evidence="1">Multi-pass membrane protein</topology>
    </subcellularLocation>
</comment>
<evidence type="ECO:0000259" key="5">
    <source>
        <dbReference type="Pfam" id="PF06803"/>
    </source>
</evidence>
<keyword evidence="3" id="KW-1133">Transmembrane helix</keyword>
<dbReference type="GO" id="GO:0012505">
    <property type="term" value="C:endomembrane system"/>
    <property type="evidence" value="ECO:0007669"/>
    <property type="project" value="UniProtKB-SubCell"/>
</dbReference>
<evidence type="ECO:0000256" key="4">
    <source>
        <dbReference type="ARBA" id="ARBA00023136"/>
    </source>
</evidence>
<dbReference type="AlphaFoldDB" id="A0A520S166"/>
<accession>A0A520S166</accession>